<comment type="similarity">
    <text evidence="7">Belongs to the binding-protein-dependent transport system permease family.</text>
</comment>
<feature type="transmembrane region" description="Helical" evidence="7">
    <location>
        <begin position="87"/>
        <end position="111"/>
    </location>
</feature>
<dbReference type="CDD" id="cd06261">
    <property type="entry name" value="TM_PBP2"/>
    <property type="match status" value="1"/>
</dbReference>
<keyword evidence="6 7" id="KW-0472">Membrane</keyword>
<feature type="transmembrane region" description="Helical" evidence="7">
    <location>
        <begin position="250"/>
        <end position="271"/>
    </location>
</feature>
<dbReference type="InterPro" id="IPR000515">
    <property type="entry name" value="MetI-like"/>
</dbReference>
<dbReference type="GO" id="GO:0055085">
    <property type="term" value="P:transmembrane transport"/>
    <property type="evidence" value="ECO:0007669"/>
    <property type="project" value="InterPro"/>
</dbReference>
<dbReference type="PROSITE" id="PS50928">
    <property type="entry name" value="ABC_TM1"/>
    <property type="match status" value="1"/>
</dbReference>
<dbReference type="InterPro" id="IPR025966">
    <property type="entry name" value="OppC_N"/>
</dbReference>
<comment type="caution">
    <text evidence="9">The sequence shown here is derived from an EMBL/GenBank/DDBJ whole genome shotgun (WGS) entry which is preliminary data.</text>
</comment>
<name>A0A1E3AUL7_9FIRM</name>
<dbReference type="Pfam" id="PF12911">
    <property type="entry name" value="OppC_N"/>
    <property type="match status" value="1"/>
</dbReference>
<dbReference type="PANTHER" id="PTHR43386">
    <property type="entry name" value="OLIGOPEPTIDE TRANSPORT SYSTEM PERMEASE PROTEIN APPC"/>
    <property type="match status" value="1"/>
</dbReference>
<dbReference type="InterPro" id="IPR035906">
    <property type="entry name" value="MetI-like_sf"/>
</dbReference>
<evidence type="ECO:0000256" key="1">
    <source>
        <dbReference type="ARBA" id="ARBA00004651"/>
    </source>
</evidence>
<evidence type="ECO:0000256" key="5">
    <source>
        <dbReference type="ARBA" id="ARBA00022989"/>
    </source>
</evidence>
<dbReference type="PATRIC" id="fig|1432052.3.peg.108"/>
<gene>
    <name evidence="9" type="primary">gsiD_2</name>
    <name evidence="9" type="ORF">BEH84_00111</name>
</gene>
<evidence type="ECO:0000256" key="6">
    <source>
        <dbReference type="ARBA" id="ARBA00023136"/>
    </source>
</evidence>
<feature type="transmembrane region" description="Helical" evidence="7">
    <location>
        <begin position="21"/>
        <end position="43"/>
    </location>
</feature>
<dbReference type="Gene3D" id="1.10.3720.10">
    <property type="entry name" value="MetI-like"/>
    <property type="match status" value="1"/>
</dbReference>
<proteinExistence type="inferred from homology"/>
<feature type="transmembrane region" description="Helical" evidence="7">
    <location>
        <begin position="132"/>
        <end position="155"/>
    </location>
</feature>
<dbReference type="GO" id="GO:0005886">
    <property type="term" value="C:plasma membrane"/>
    <property type="evidence" value="ECO:0007669"/>
    <property type="project" value="UniProtKB-SubCell"/>
</dbReference>
<evidence type="ECO:0000256" key="7">
    <source>
        <dbReference type="RuleBase" id="RU363032"/>
    </source>
</evidence>
<organism evidence="9 10">
    <name type="scientific">Eisenbergiella tayi</name>
    <dbReference type="NCBI Taxonomy" id="1432052"/>
    <lineage>
        <taxon>Bacteria</taxon>
        <taxon>Bacillati</taxon>
        <taxon>Bacillota</taxon>
        <taxon>Clostridia</taxon>
        <taxon>Lachnospirales</taxon>
        <taxon>Lachnospiraceae</taxon>
        <taxon>Eisenbergiella</taxon>
    </lineage>
</organism>
<evidence type="ECO:0000313" key="10">
    <source>
        <dbReference type="Proteomes" id="UP000095003"/>
    </source>
</evidence>
<dbReference type="Pfam" id="PF00528">
    <property type="entry name" value="BPD_transp_1"/>
    <property type="match status" value="1"/>
</dbReference>
<protein>
    <submittedName>
        <fullName evidence="9">Glutathione transport system permease protein GsiD</fullName>
    </submittedName>
</protein>
<dbReference type="RefSeq" id="WP_044964126.1">
    <property type="nucleotide sequence ID" value="NZ_DBFYTC010000223.1"/>
</dbReference>
<dbReference type="SUPFAM" id="SSF161098">
    <property type="entry name" value="MetI-like"/>
    <property type="match status" value="1"/>
</dbReference>
<reference evidence="9 10" key="1">
    <citation type="submission" date="2016-07" db="EMBL/GenBank/DDBJ databases">
        <title>Characterization of isolates of Eisenbergiella tayi derived from blood cultures, using whole genome sequencing.</title>
        <authorList>
            <person name="Burdz T."/>
            <person name="Wiebe D."/>
            <person name="Huynh C."/>
            <person name="Bernard K."/>
        </authorList>
    </citation>
    <scope>NUCLEOTIDE SEQUENCE [LARGE SCALE GENOMIC DNA]</scope>
    <source>
        <strain evidence="9 10">NML 120489</strain>
    </source>
</reference>
<dbReference type="GeneID" id="93303475"/>
<evidence type="ECO:0000313" key="9">
    <source>
        <dbReference type="EMBL" id="ODM12397.1"/>
    </source>
</evidence>
<keyword evidence="4 7" id="KW-0812">Transmembrane</keyword>
<dbReference type="PANTHER" id="PTHR43386:SF1">
    <property type="entry name" value="D,D-DIPEPTIDE TRANSPORT SYSTEM PERMEASE PROTEIN DDPC-RELATED"/>
    <property type="match status" value="1"/>
</dbReference>
<evidence type="ECO:0000256" key="3">
    <source>
        <dbReference type="ARBA" id="ARBA00022475"/>
    </source>
</evidence>
<dbReference type="AlphaFoldDB" id="A0A1E3AUL7"/>
<feature type="domain" description="ABC transmembrane type-1" evidence="8">
    <location>
        <begin position="83"/>
        <end position="272"/>
    </location>
</feature>
<dbReference type="Proteomes" id="UP000095003">
    <property type="component" value="Unassembled WGS sequence"/>
</dbReference>
<accession>A0A1E3AUL7</accession>
<keyword evidence="2 7" id="KW-0813">Transport</keyword>
<feature type="transmembrane region" description="Helical" evidence="7">
    <location>
        <begin position="204"/>
        <end position="229"/>
    </location>
</feature>
<keyword evidence="3" id="KW-1003">Cell membrane</keyword>
<sequence length="285" mass="31233">MKKNKNSVYCLEFMRRLLKGWSSRLGFILLLVILLLCLFGPLFSPYGVNDIDLLNMYAGPCKAHWFGCDSMGRDIFTRLLYGGRYSLLLGFSSALLSAAIGIVFGIIAGYFGGKTETFIMRFMDIWSALPGMLLCIMISAFMGAGFFATVIALTVGSIPGGVRMTRGQVLSERKKEYIEAAESINASKPAIMFRHLLPNVIQPMIIITTMSIGNMITMAASLSYIGLGIQPPTPEWGAMLADGRAYIRNYPFLITFPGLAIALTVLALNLLGDGLRDALDPKLRD</sequence>
<keyword evidence="5 7" id="KW-1133">Transmembrane helix</keyword>
<dbReference type="InterPro" id="IPR050366">
    <property type="entry name" value="BP-dependent_transpt_permease"/>
</dbReference>
<evidence type="ECO:0000256" key="2">
    <source>
        <dbReference type="ARBA" id="ARBA00022448"/>
    </source>
</evidence>
<evidence type="ECO:0000256" key="4">
    <source>
        <dbReference type="ARBA" id="ARBA00022692"/>
    </source>
</evidence>
<evidence type="ECO:0000259" key="8">
    <source>
        <dbReference type="PROSITE" id="PS50928"/>
    </source>
</evidence>
<dbReference type="EMBL" id="MCGI01000001">
    <property type="protein sequence ID" value="ODM12397.1"/>
    <property type="molecule type" value="Genomic_DNA"/>
</dbReference>
<comment type="subcellular location">
    <subcellularLocation>
        <location evidence="1 7">Cell membrane</location>
        <topology evidence="1 7">Multi-pass membrane protein</topology>
    </subcellularLocation>
</comment>